<protein>
    <submittedName>
        <fullName evidence="1">Uncharacterized protein</fullName>
    </submittedName>
</protein>
<dbReference type="EMBL" id="ML208438">
    <property type="protein sequence ID" value="TFK65398.1"/>
    <property type="molecule type" value="Genomic_DNA"/>
</dbReference>
<keyword evidence="2" id="KW-1185">Reference proteome</keyword>
<accession>A0ACD3AID8</accession>
<name>A0ACD3AID8_9AGAR</name>
<dbReference type="Proteomes" id="UP000308600">
    <property type="component" value="Unassembled WGS sequence"/>
</dbReference>
<evidence type="ECO:0000313" key="1">
    <source>
        <dbReference type="EMBL" id="TFK65398.1"/>
    </source>
</evidence>
<gene>
    <name evidence="1" type="ORF">BDN72DRAFT_962549</name>
</gene>
<sequence>MPRNESQLRKELGLTSASQKPTWEKLRKFIDEVLHNYVDISASSLPAIRQTTAVDKVIRLVSESESHYFSEDQEVNRRKLREHILRRTNFLRYTARKEFETIDRRTRMATSQTKGKRVQLRSSARQYPGTQIGSSATTDHRVPPRLVRFAPPIDESETPESSNHDGRSSSPDDDDDEEPEDPIYQFLAGCSPPLTHLHSYLVKYGLNDTQHIETMSSWSEVKIREVVMEMKDVENVKAGRGDLRNNDSERGPAAQTPVMFPTSMDWQMLSYWIWKYGRDM</sequence>
<reference evidence="1 2" key="1">
    <citation type="journal article" date="2019" name="Nat. Ecol. Evol.">
        <title>Megaphylogeny resolves global patterns of mushroom evolution.</title>
        <authorList>
            <person name="Varga T."/>
            <person name="Krizsan K."/>
            <person name="Foldi C."/>
            <person name="Dima B."/>
            <person name="Sanchez-Garcia M."/>
            <person name="Sanchez-Ramirez S."/>
            <person name="Szollosi G.J."/>
            <person name="Szarkandi J.G."/>
            <person name="Papp V."/>
            <person name="Albert L."/>
            <person name="Andreopoulos W."/>
            <person name="Angelini C."/>
            <person name="Antonin V."/>
            <person name="Barry K.W."/>
            <person name="Bougher N.L."/>
            <person name="Buchanan P."/>
            <person name="Buyck B."/>
            <person name="Bense V."/>
            <person name="Catcheside P."/>
            <person name="Chovatia M."/>
            <person name="Cooper J."/>
            <person name="Damon W."/>
            <person name="Desjardin D."/>
            <person name="Finy P."/>
            <person name="Geml J."/>
            <person name="Haridas S."/>
            <person name="Hughes K."/>
            <person name="Justo A."/>
            <person name="Karasinski D."/>
            <person name="Kautmanova I."/>
            <person name="Kiss B."/>
            <person name="Kocsube S."/>
            <person name="Kotiranta H."/>
            <person name="LaButti K.M."/>
            <person name="Lechner B.E."/>
            <person name="Liimatainen K."/>
            <person name="Lipzen A."/>
            <person name="Lukacs Z."/>
            <person name="Mihaltcheva S."/>
            <person name="Morgado L.N."/>
            <person name="Niskanen T."/>
            <person name="Noordeloos M.E."/>
            <person name="Ohm R.A."/>
            <person name="Ortiz-Santana B."/>
            <person name="Ovrebo C."/>
            <person name="Racz N."/>
            <person name="Riley R."/>
            <person name="Savchenko A."/>
            <person name="Shiryaev A."/>
            <person name="Soop K."/>
            <person name="Spirin V."/>
            <person name="Szebenyi C."/>
            <person name="Tomsovsky M."/>
            <person name="Tulloss R.E."/>
            <person name="Uehling J."/>
            <person name="Grigoriev I.V."/>
            <person name="Vagvolgyi C."/>
            <person name="Papp T."/>
            <person name="Martin F.M."/>
            <person name="Miettinen O."/>
            <person name="Hibbett D.S."/>
            <person name="Nagy L.G."/>
        </authorList>
    </citation>
    <scope>NUCLEOTIDE SEQUENCE [LARGE SCALE GENOMIC DNA]</scope>
    <source>
        <strain evidence="1 2">NL-1719</strain>
    </source>
</reference>
<proteinExistence type="predicted"/>
<evidence type="ECO:0000313" key="2">
    <source>
        <dbReference type="Proteomes" id="UP000308600"/>
    </source>
</evidence>
<organism evidence="1 2">
    <name type="scientific">Pluteus cervinus</name>
    <dbReference type="NCBI Taxonomy" id="181527"/>
    <lineage>
        <taxon>Eukaryota</taxon>
        <taxon>Fungi</taxon>
        <taxon>Dikarya</taxon>
        <taxon>Basidiomycota</taxon>
        <taxon>Agaricomycotina</taxon>
        <taxon>Agaricomycetes</taxon>
        <taxon>Agaricomycetidae</taxon>
        <taxon>Agaricales</taxon>
        <taxon>Pluteineae</taxon>
        <taxon>Pluteaceae</taxon>
        <taxon>Pluteus</taxon>
    </lineage>
</organism>